<gene>
    <name evidence="2" type="primary">LOC109714669</name>
</gene>
<sequence length="272" mass="30921">MAPLVRDILAFHKIDRALYDKFVAHGTNPQLARNVVTLIMWLDLIGINIVGFTRELQNHAEIVRFVSESEVVLNCLRQDSPPLSPKGGAYAEIPTISSLARESFDLRFFLFHQDMVVRGLAQLLDGVGTVIFDDGLNALFWAHEAAVRAAEEEARWKGSRPVLPPLPPELAKPYYSRGLAPMPDDCRSMFITFSKGNPLRRDEIVEYFTERWGDCIERVMMERTPPGVTPMYGRIVFTGESFIGLVLNGERLVKFMINGRQLWARKYVPRIN</sequence>
<dbReference type="GeneID" id="109714669"/>
<reference evidence="1" key="1">
    <citation type="journal article" date="2015" name="Nat. Genet.">
        <title>The pineapple genome and the evolution of CAM photosynthesis.</title>
        <authorList>
            <person name="Ming R."/>
            <person name="VanBuren R."/>
            <person name="Wai C.M."/>
            <person name="Tang H."/>
            <person name="Schatz M.C."/>
            <person name="Bowers J.E."/>
            <person name="Lyons E."/>
            <person name="Wang M.L."/>
            <person name="Chen J."/>
            <person name="Biggers E."/>
            <person name="Zhang J."/>
            <person name="Huang L."/>
            <person name="Zhang L."/>
            <person name="Miao W."/>
            <person name="Zhang J."/>
            <person name="Ye Z."/>
            <person name="Miao C."/>
            <person name="Lin Z."/>
            <person name="Wang H."/>
            <person name="Zhou H."/>
            <person name="Yim W.C."/>
            <person name="Priest H.D."/>
            <person name="Zheng C."/>
            <person name="Woodhouse M."/>
            <person name="Edger P.P."/>
            <person name="Guyot R."/>
            <person name="Guo H.B."/>
            <person name="Guo H."/>
            <person name="Zheng G."/>
            <person name="Singh R."/>
            <person name="Sharma A."/>
            <person name="Min X."/>
            <person name="Zheng Y."/>
            <person name="Lee H."/>
            <person name="Gurtowski J."/>
            <person name="Sedlazeck F.J."/>
            <person name="Harkess A."/>
            <person name="McKain M.R."/>
            <person name="Liao Z."/>
            <person name="Fang J."/>
            <person name="Liu J."/>
            <person name="Zhang X."/>
            <person name="Zhang Q."/>
            <person name="Hu W."/>
            <person name="Qin Y."/>
            <person name="Wang K."/>
            <person name="Chen L.Y."/>
            <person name="Shirley N."/>
            <person name="Lin Y.R."/>
            <person name="Liu L.Y."/>
            <person name="Hernandez A.G."/>
            <person name="Wright C.L."/>
            <person name="Bulone V."/>
            <person name="Tuskan G.A."/>
            <person name="Heath K."/>
            <person name="Zee F."/>
            <person name="Moore P.H."/>
            <person name="Sunkar R."/>
            <person name="Leebens-Mack J.H."/>
            <person name="Mockler T."/>
            <person name="Bennetzen J.L."/>
            <person name="Freeling M."/>
            <person name="Sankoff D."/>
            <person name="Paterson A.H."/>
            <person name="Zhu X."/>
            <person name="Yang X."/>
            <person name="Smith J.A."/>
            <person name="Cushman J.C."/>
            <person name="Paull R.E."/>
            <person name="Yu Q."/>
        </authorList>
    </citation>
    <scope>NUCLEOTIDE SEQUENCE [LARGE SCALE GENOMIC DNA]</scope>
    <source>
        <strain evidence="1">cv. F153</strain>
    </source>
</reference>
<dbReference type="PANTHER" id="PTHR33527:SF21">
    <property type="entry name" value="OS10G0182800 PROTEIN"/>
    <property type="match status" value="1"/>
</dbReference>
<accession>A0A6P5FN98</accession>
<dbReference type="AlphaFoldDB" id="A0A6P5FN98"/>
<proteinExistence type="predicted"/>
<name>A0A6P5FN98_ANACO</name>
<dbReference type="PANTHER" id="PTHR33527">
    <property type="entry name" value="OS07G0274300 PROTEIN"/>
    <property type="match status" value="1"/>
</dbReference>
<dbReference type="RefSeq" id="XP_020094953.1">
    <property type="nucleotide sequence ID" value="XM_020239364.1"/>
</dbReference>
<keyword evidence="1" id="KW-1185">Reference proteome</keyword>
<evidence type="ECO:0000313" key="1">
    <source>
        <dbReference type="Proteomes" id="UP000515123"/>
    </source>
</evidence>
<organism evidence="1 2">
    <name type="scientific">Ananas comosus</name>
    <name type="common">Pineapple</name>
    <name type="synonym">Ananas ananas</name>
    <dbReference type="NCBI Taxonomy" id="4615"/>
    <lineage>
        <taxon>Eukaryota</taxon>
        <taxon>Viridiplantae</taxon>
        <taxon>Streptophyta</taxon>
        <taxon>Embryophyta</taxon>
        <taxon>Tracheophyta</taxon>
        <taxon>Spermatophyta</taxon>
        <taxon>Magnoliopsida</taxon>
        <taxon>Liliopsida</taxon>
        <taxon>Poales</taxon>
        <taxon>Bromeliaceae</taxon>
        <taxon>Bromelioideae</taxon>
        <taxon>Ananas</taxon>
    </lineage>
</organism>
<dbReference type="OrthoDB" id="583642at2759"/>
<reference evidence="2" key="2">
    <citation type="submission" date="2025-08" db="UniProtKB">
        <authorList>
            <consortium name="RefSeq"/>
        </authorList>
    </citation>
    <scope>IDENTIFICATION</scope>
    <source>
        <tissue evidence="2">Leaf</tissue>
    </source>
</reference>
<evidence type="ECO:0000313" key="2">
    <source>
        <dbReference type="RefSeq" id="XP_020094953.1"/>
    </source>
</evidence>
<dbReference type="Proteomes" id="UP000515123">
    <property type="component" value="Linkage group 8"/>
</dbReference>
<protein>
    <submittedName>
        <fullName evidence="2">Uncharacterized protein LOC109714669</fullName>
    </submittedName>
</protein>